<evidence type="ECO:0000313" key="11">
    <source>
        <dbReference type="EMBL" id="MCF1714913.1"/>
    </source>
</evidence>
<evidence type="ECO:0000256" key="7">
    <source>
        <dbReference type="HAMAP-Rule" id="MF_01855"/>
    </source>
</evidence>
<dbReference type="Gene3D" id="3.40.190.80">
    <property type="match status" value="1"/>
</dbReference>
<dbReference type="RefSeq" id="WP_234865864.1">
    <property type="nucleotide sequence ID" value="NZ_JAKEVY010000002.1"/>
</dbReference>
<dbReference type="HAMAP" id="MF_01855">
    <property type="entry name" value="FBPase_class1"/>
    <property type="match status" value="1"/>
</dbReference>
<feature type="binding site" evidence="7">
    <location>
        <position position="301"/>
    </location>
    <ligand>
        <name>substrate</name>
    </ligand>
</feature>
<dbReference type="Pfam" id="PF18913">
    <property type="entry name" value="FBPase_C"/>
    <property type="match status" value="1"/>
</dbReference>
<dbReference type="SUPFAM" id="SSF56655">
    <property type="entry name" value="Carbohydrate phosphatase"/>
    <property type="match status" value="1"/>
</dbReference>
<comment type="catalytic activity">
    <reaction evidence="1 7">
        <text>beta-D-fructose 1,6-bisphosphate + H2O = beta-D-fructose 6-phosphate + phosphate</text>
        <dbReference type="Rhea" id="RHEA:11064"/>
        <dbReference type="ChEBI" id="CHEBI:15377"/>
        <dbReference type="ChEBI" id="CHEBI:32966"/>
        <dbReference type="ChEBI" id="CHEBI:43474"/>
        <dbReference type="ChEBI" id="CHEBI:57634"/>
        <dbReference type="EC" id="3.1.3.11"/>
    </reaction>
</comment>
<keyword evidence="7" id="KW-0479">Metal-binding</keyword>
<feature type="binding site" evidence="7">
    <location>
        <position position="142"/>
    </location>
    <ligand>
        <name>Mg(2+)</name>
        <dbReference type="ChEBI" id="CHEBI:18420"/>
        <label>2</label>
    </ligand>
</feature>
<reference evidence="11 12" key="1">
    <citation type="submission" date="2022-01" db="EMBL/GenBank/DDBJ databases">
        <title>Flavihumibacter sp. nov., isolated from sediment of a river.</title>
        <authorList>
            <person name="Liu H."/>
        </authorList>
    </citation>
    <scope>NUCLEOTIDE SEQUENCE [LARGE SCALE GENOMIC DNA]</scope>
    <source>
        <strain evidence="11 12">RY-1</strain>
    </source>
</reference>
<dbReference type="PIRSF" id="PIRSF500210">
    <property type="entry name" value="FBPtase"/>
    <property type="match status" value="1"/>
</dbReference>
<evidence type="ECO:0000256" key="6">
    <source>
        <dbReference type="ARBA" id="ARBA00024331"/>
    </source>
</evidence>
<proteinExistence type="inferred from homology"/>
<evidence type="ECO:0000256" key="3">
    <source>
        <dbReference type="ARBA" id="ARBA00022490"/>
    </source>
</evidence>
<dbReference type="CDD" id="cd00354">
    <property type="entry name" value="FBPase"/>
    <property type="match status" value="1"/>
</dbReference>
<dbReference type="PANTHER" id="PTHR11556:SF35">
    <property type="entry name" value="SEDOHEPTULOSE-1,7-BISPHOSPHATASE, CHLOROPLASTIC"/>
    <property type="match status" value="1"/>
</dbReference>
<dbReference type="PIRSF" id="PIRSF000904">
    <property type="entry name" value="FBPtase_SBPase"/>
    <property type="match status" value="1"/>
</dbReference>
<keyword evidence="5 7" id="KW-0119">Carbohydrate metabolism</keyword>
<accession>A0ABS9BGU4</accession>
<dbReference type="Gene3D" id="3.30.540.10">
    <property type="entry name" value="Fructose-1,6-Bisphosphatase, subunit A, domain 1"/>
    <property type="match status" value="1"/>
</dbReference>
<dbReference type="InterPro" id="IPR033391">
    <property type="entry name" value="FBPase_N"/>
</dbReference>
<evidence type="ECO:0000256" key="1">
    <source>
        <dbReference type="ARBA" id="ARBA00001273"/>
    </source>
</evidence>
<evidence type="ECO:0000256" key="8">
    <source>
        <dbReference type="RuleBase" id="RU000508"/>
    </source>
</evidence>
<feature type="binding site" evidence="7">
    <location>
        <position position="145"/>
    </location>
    <ligand>
        <name>Mg(2+)</name>
        <dbReference type="ChEBI" id="CHEBI:18420"/>
        <label>2</label>
    </ligand>
</feature>
<keyword evidence="3 7" id="KW-0963">Cytoplasm</keyword>
<comment type="similarity">
    <text evidence="2 7 8">Belongs to the FBPase class 1 family.</text>
</comment>
<organism evidence="11 12">
    <name type="scientific">Flavihumibacter fluminis</name>
    <dbReference type="NCBI Taxonomy" id="2909236"/>
    <lineage>
        <taxon>Bacteria</taxon>
        <taxon>Pseudomonadati</taxon>
        <taxon>Bacteroidota</taxon>
        <taxon>Chitinophagia</taxon>
        <taxon>Chitinophagales</taxon>
        <taxon>Chitinophagaceae</taxon>
        <taxon>Flavihumibacter</taxon>
    </lineage>
</organism>
<comment type="cofactor">
    <cofactor evidence="7">
        <name>Mg(2+)</name>
        <dbReference type="ChEBI" id="CHEBI:18420"/>
    </cofactor>
    <text evidence="7">Binds 2 magnesium ions per subunit.</text>
</comment>
<feature type="domain" description="Fructose-1-6-bisphosphatase class I N-terminal" evidence="9">
    <location>
        <begin position="33"/>
        <end position="224"/>
    </location>
</feature>
<dbReference type="InterPro" id="IPR028343">
    <property type="entry name" value="FBPtase"/>
</dbReference>
<comment type="subunit">
    <text evidence="7">Homotetramer.</text>
</comment>
<keyword evidence="12" id="KW-1185">Reference proteome</keyword>
<dbReference type="EC" id="3.1.3.11" evidence="7"/>
<feature type="binding site" evidence="7">
    <location>
        <position position="119"/>
    </location>
    <ligand>
        <name>Mg(2+)</name>
        <dbReference type="ChEBI" id="CHEBI:18420"/>
        <label>1</label>
    </ligand>
</feature>
<protein>
    <recommendedName>
        <fullName evidence="7">Fructose-1,6-bisphosphatase class 1</fullName>
        <shortName evidence="7">FBPase class 1</shortName>
        <ecNumber evidence="7">3.1.3.11</ecNumber>
    </recommendedName>
    <alternativeName>
        <fullName evidence="7">D-fructose-1,6-bisphosphate 1-phosphohydrolase class 1</fullName>
    </alternativeName>
</protein>
<comment type="caution">
    <text evidence="7">Lacks conserved residue(s) required for the propagation of feature annotation.</text>
</comment>
<dbReference type="PANTHER" id="PTHR11556">
    <property type="entry name" value="FRUCTOSE-1,6-BISPHOSPHATASE-RELATED"/>
    <property type="match status" value="1"/>
</dbReference>
<gene>
    <name evidence="7 11" type="primary">fbp</name>
    <name evidence="11" type="ORF">L0U88_09775</name>
</gene>
<comment type="subcellular location">
    <subcellularLocation>
        <location evidence="7">Cytoplasm</location>
    </subcellularLocation>
</comment>
<dbReference type="PRINTS" id="PR00115">
    <property type="entry name" value="F16BPHPHTASE"/>
</dbReference>
<sequence>MPKITALGQLNPSIFVARQTTATMLTVNRQVLTLDEFTIQQLRNFPQATGQLSNLLRDIGLAAKRINVEVNKAGLVDILGNNGSVNVQGEEVKKLDVFANNQMMGVLRHGISCAGIGSEEMDDVVVFDDEVSNQSKYVVLYDPLDGSSNIDVNVSIGTIFSVFRRTSEVGKPCTQADFIQKGIHQVAAGYIIYGSSTMLVYATRRGVNGFTLDPSIGEFCLSHPDMKCPADGQIYSVNHGNYFQYEEGVRQYITRCQQKNETNGGPYTQRYIGSMVSDVHRNLIKGGIFMYPGTLKKPEGKLRLMYECNPFAFILEVAGGKATDGKNRILELQPEGLHQRSPFFAGSSNMMAELEGCMAG</sequence>
<keyword evidence="4 7" id="KW-0378">Hydrolase</keyword>
<evidence type="ECO:0000313" key="12">
    <source>
        <dbReference type="Proteomes" id="UP001200145"/>
    </source>
</evidence>
<keyword evidence="7" id="KW-0460">Magnesium</keyword>
<dbReference type="Pfam" id="PF00316">
    <property type="entry name" value="FBPase"/>
    <property type="match status" value="1"/>
</dbReference>
<evidence type="ECO:0000256" key="5">
    <source>
        <dbReference type="ARBA" id="ARBA00023277"/>
    </source>
</evidence>
<feature type="binding site" evidence="7">
    <location>
        <position position="271"/>
    </location>
    <ligand>
        <name>substrate</name>
    </ligand>
</feature>
<dbReference type="GO" id="GO:0042132">
    <property type="term" value="F:fructose 1,6-bisphosphate 1-phosphatase activity"/>
    <property type="evidence" value="ECO:0007669"/>
    <property type="project" value="UniProtKB-EC"/>
</dbReference>
<dbReference type="NCBIfam" id="NF006779">
    <property type="entry name" value="PRK09293.1-3"/>
    <property type="match status" value="1"/>
</dbReference>
<dbReference type="InterPro" id="IPR000146">
    <property type="entry name" value="FBPase_class-1"/>
</dbReference>
<evidence type="ECO:0000259" key="9">
    <source>
        <dbReference type="Pfam" id="PF00316"/>
    </source>
</evidence>
<feature type="binding site" evidence="7">
    <location>
        <position position="144"/>
    </location>
    <ligand>
        <name>Mg(2+)</name>
        <dbReference type="ChEBI" id="CHEBI:18420"/>
        <label>1</label>
    </ligand>
</feature>
<dbReference type="NCBIfam" id="NF006778">
    <property type="entry name" value="PRK09293.1-1"/>
    <property type="match status" value="1"/>
</dbReference>
<dbReference type="InterPro" id="IPR044015">
    <property type="entry name" value="FBPase_C_dom"/>
</dbReference>
<feature type="binding site" evidence="7">
    <location>
        <position position="142"/>
    </location>
    <ligand>
        <name>Mg(2+)</name>
        <dbReference type="ChEBI" id="CHEBI:18420"/>
        <label>1</label>
    </ligand>
</feature>
<feature type="binding site" evidence="7">
    <location>
        <position position="238"/>
    </location>
    <ligand>
        <name>substrate</name>
    </ligand>
</feature>
<evidence type="ECO:0000256" key="4">
    <source>
        <dbReference type="ARBA" id="ARBA00022801"/>
    </source>
</evidence>
<dbReference type="EMBL" id="JAKEVY010000002">
    <property type="protein sequence ID" value="MCF1714913.1"/>
    <property type="molecule type" value="Genomic_DNA"/>
</dbReference>
<feature type="domain" description="Fructose-1-6-bisphosphatase class 1 C-terminal" evidence="10">
    <location>
        <begin position="229"/>
        <end position="358"/>
    </location>
</feature>
<comment type="pathway">
    <text evidence="6">Carbohydrate biosynthesis.</text>
</comment>
<comment type="caution">
    <text evidence="11">The sequence shown here is derived from an EMBL/GenBank/DDBJ whole genome shotgun (WGS) entry which is preliminary data.</text>
</comment>
<feature type="binding site" evidence="7">
    <location>
        <position position="307"/>
    </location>
    <ligand>
        <name>Mg(2+)</name>
        <dbReference type="ChEBI" id="CHEBI:18420"/>
        <label>2</label>
    </ligand>
</feature>
<evidence type="ECO:0000259" key="10">
    <source>
        <dbReference type="Pfam" id="PF18913"/>
    </source>
</evidence>
<feature type="binding site" evidence="7">
    <location>
        <begin position="145"/>
        <end position="148"/>
    </location>
    <ligand>
        <name>substrate</name>
    </ligand>
</feature>
<name>A0ABS9BGU4_9BACT</name>
<dbReference type="Proteomes" id="UP001200145">
    <property type="component" value="Unassembled WGS sequence"/>
</dbReference>
<evidence type="ECO:0000256" key="2">
    <source>
        <dbReference type="ARBA" id="ARBA00010941"/>
    </source>
</evidence>